<reference evidence="2" key="1">
    <citation type="submission" date="2022-09" db="EMBL/GenBank/DDBJ databases">
        <title>Enrichment on poylsaccharides allowed isolation of novel metabolic and taxonomic groups of Haloarchaea.</title>
        <authorList>
            <person name="Sorokin D.Y."/>
            <person name="Elcheninov A.G."/>
            <person name="Khizhniak T.V."/>
            <person name="Kolganova T.V."/>
            <person name="Kublanov I.V."/>
        </authorList>
    </citation>
    <scope>NUCLEOTIDE SEQUENCE</scope>
    <source>
        <strain evidence="2">AArc-xg1-1</strain>
    </source>
</reference>
<dbReference type="InterPro" id="IPR058996">
    <property type="entry name" value="Toxin-rel_dom"/>
</dbReference>
<accession>A0AAP3E4N4</accession>
<proteinExistence type="predicted"/>
<dbReference type="EMBL" id="JAOPKA010000026">
    <property type="protein sequence ID" value="MCU4744352.1"/>
    <property type="molecule type" value="Genomic_DNA"/>
</dbReference>
<comment type="caution">
    <text evidence="2">The sequence shown here is derived from an EMBL/GenBank/DDBJ whole genome shotgun (WGS) entry which is preliminary data.</text>
</comment>
<dbReference type="AlphaFoldDB" id="A0AAP3E4N4"/>
<dbReference type="RefSeq" id="WP_338006159.1">
    <property type="nucleotide sequence ID" value="NZ_JAOPKA010000026.1"/>
</dbReference>
<sequence>MSAQSVPRTSAHAQLRFLQRAGVTECSLHRVWQDGRPVDVDGYNYHRARYDDFLDVVLLARDGVVTTVLEAAYTEFTEASR</sequence>
<dbReference type="Proteomes" id="UP001321018">
    <property type="component" value="Unassembled WGS sequence"/>
</dbReference>
<organism evidence="2 3">
    <name type="scientific">Natronoglomus mannanivorans</name>
    <dbReference type="NCBI Taxonomy" id="2979990"/>
    <lineage>
        <taxon>Archaea</taxon>
        <taxon>Methanobacteriati</taxon>
        <taxon>Methanobacteriota</taxon>
        <taxon>Stenosarchaea group</taxon>
        <taxon>Halobacteria</taxon>
        <taxon>Halobacteriales</taxon>
        <taxon>Natrialbaceae</taxon>
        <taxon>Natronoglomus</taxon>
    </lineage>
</organism>
<protein>
    <recommendedName>
        <fullName evidence="1">RelE toxin-related domain-containing protein</fullName>
    </recommendedName>
</protein>
<gene>
    <name evidence="2" type="ORF">OB960_23535</name>
</gene>
<evidence type="ECO:0000313" key="3">
    <source>
        <dbReference type="Proteomes" id="UP001321018"/>
    </source>
</evidence>
<feature type="domain" description="RelE toxin-related" evidence="1">
    <location>
        <begin position="11"/>
        <end position="71"/>
    </location>
</feature>
<dbReference type="Pfam" id="PF26442">
    <property type="entry name" value="Halo_toxin"/>
    <property type="match status" value="1"/>
</dbReference>
<evidence type="ECO:0000259" key="1">
    <source>
        <dbReference type="Pfam" id="PF26442"/>
    </source>
</evidence>
<name>A0AAP3E4N4_9EURY</name>
<evidence type="ECO:0000313" key="2">
    <source>
        <dbReference type="EMBL" id="MCU4744352.1"/>
    </source>
</evidence>